<feature type="domain" description="Ig-like" evidence="6">
    <location>
        <begin position="3009"/>
        <end position="3102"/>
    </location>
</feature>
<feature type="domain" description="Ig-like" evidence="6">
    <location>
        <begin position="1561"/>
        <end position="1653"/>
    </location>
</feature>
<feature type="domain" description="Ig-like" evidence="6">
    <location>
        <begin position="5537"/>
        <end position="5613"/>
    </location>
</feature>
<feature type="region of interest" description="Disordered" evidence="4">
    <location>
        <begin position="1"/>
        <end position="21"/>
    </location>
</feature>
<dbReference type="GO" id="GO:0043025">
    <property type="term" value="C:neuronal cell body"/>
    <property type="evidence" value="ECO:0007669"/>
    <property type="project" value="TreeGrafter"/>
</dbReference>
<dbReference type="Proteomes" id="UP001165740">
    <property type="component" value="Chromosome 14"/>
</dbReference>
<feature type="domain" description="Ig-like" evidence="6">
    <location>
        <begin position="5614"/>
        <end position="5701"/>
    </location>
</feature>
<keyword evidence="5" id="KW-0812">Transmembrane</keyword>
<feature type="domain" description="Ig-like" evidence="6">
    <location>
        <begin position="498"/>
        <end position="587"/>
    </location>
</feature>
<dbReference type="GO" id="GO:0007156">
    <property type="term" value="P:homophilic cell adhesion via plasma membrane adhesion molecules"/>
    <property type="evidence" value="ECO:0007669"/>
    <property type="project" value="TreeGrafter"/>
</dbReference>
<feature type="domain" description="Ig-like" evidence="6">
    <location>
        <begin position="3878"/>
        <end position="3969"/>
    </location>
</feature>
<feature type="domain" description="Ig-like" evidence="6">
    <location>
        <begin position="1176"/>
        <end position="1269"/>
    </location>
</feature>
<feature type="domain" description="Ig-like" evidence="6">
    <location>
        <begin position="2912"/>
        <end position="3004"/>
    </location>
</feature>
<feature type="domain" description="Ig-like" evidence="6">
    <location>
        <begin position="2333"/>
        <end position="2425"/>
    </location>
</feature>
<dbReference type="Pfam" id="PF13927">
    <property type="entry name" value="Ig_3"/>
    <property type="match status" value="52"/>
</dbReference>
<feature type="domain" description="Ig-like" evidence="6">
    <location>
        <begin position="394"/>
        <end position="493"/>
    </location>
</feature>
<feature type="domain" description="Ig-like" evidence="6">
    <location>
        <begin position="3298"/>
        <end position="3390"/>
    </location>
</feature>
<feature type="domain" description="Ig-like" evidence="6">
    <location>
        <begin position="2719"/>
        <end position="2811"/>
    </location>
</feature>
<evidence type="ECO:0000256" key="3">
    <source>
        <dbReference type="ARBA" id="ARBA00023319"/>
    </source>
</evidence>
<feature type="domain" description="Ig-like" evidence="6">
    <location>
        <begin position="884"/>
        <end position="977"/>
    </location>
</feature>
<feature type="domain" description="Ig-like" evidence="6">
    <location>
        <begin position="4171"/>
        <end position="4261"/>
    </location>
</feature>
<reference evidence="8" key="1">
    <citation type="submission" date="2025-08" db="UniProtKB">
        <authorList>
            <consortium name="RefSeq"/>
        </authorList>
    </citation>
    <scope>IDENTIFICATION</scope>
</reference>
<evidence type="ECO:0000313" key="7">
    <source>
        <dbReference type="Proteomes" id="UP001165740"/>
    </source>
</evidence>
<feature type="transmembrane region" description="Helical" evidence="5">
    <location>
        <begin position="5722"/>
        <end position="5746"/>
    </location>
</feature>
<keyword evidence="3" id="KW-0393">Immunoglobulin domain</keyword>
<dbReference type="Gene3D" id="2.60.40.10">
    <property type="entry name" value="Immunoglobulins"/>
    <property type="match status" value="57"/>
</dbReference>
<dbReference type="InterPro" id="IPR003599">
    <property type="entry name" value="Ig_sub"/>
</dbReference>
<feature type="domain" description="Ig-like" evidence="6">
    <location>
        <begin position="4756"/>
        <end position="4846"/>
    </location>
</feature>
<dbReference type="InterPro" id="IPR013106">
    <property type="entry name" value="Ig_V-set"/>
</dbReference>
<feature type="domain" description="Ig-like" evidence="6">
    <location>
        <begin position="3588"/>
        <end position="3681"/>
    </location>
</feature>
<feature type="domain" description="Ig-like" evidence="6">
    <location>
        <begin position="3781"/>
        <end position="3871"/>
    </location>
</feature>
<dbReference type="OrthoDB" id="6150053at2759"/>
<protein>
    <submittedName>
        <fullName evidence="8">Hemicentin-1-like</fullName>
    </submittedName>
</protein>
<feature type="domain" description="Ig-like" evidence="6">
    <location>
        <begin position="1658"/>
        <end position="1751"/>
    </location>
</feature>
<dbReference type="OMA" id="DNYSCYA"/>
<feature type="domain" description="Ig-like" evidence="6">
    <location>
        <begin position="3202"/>
        <end position="3295"/>
    </location>
</feature>
<keyword evidence="5" id="KW-1133">Transmembrane helix</keyword>
<feature type="domain" description="Ig-like" evidence="6">
    <location>
        <begin position="3105"/>
        <end position="3197"/>
    </location>
</feature>
<feature type="domain" description="Ig-like" evidence="6">
    <location>
        <begin position="691"/>
        <end position="782"/>
    </location>
</feature>
<dbReference type="InterPro" id="IPR013783">
    <property type="entry name" value="Ig-like_fold"/>
</dbReference>
<feature type="domain" description="Ig-like" evidence="6">
    <location>
        <begin position="2237"/>
        <end position="2330"/>
    </location>
</feature>
<feature type="domain" description="Ig-like" evidence="6">
    <location>
        <begin position="4853"/>
        <end position="4944"/>
    </location>
</feature>
<feature type="domain" description="Ig-like" evidence="6">
    <location>
        <begin position="594"/>
        <end position="685"/>
    </location>
</feature>
<dbReference type="InterPro" id="IPR003598">
    <property type="entry name" value="Ig_sub2"/>
</dbReference>
<keyword evidence="5" id="KW-0472">Membrane</keyword>
<feature type="domain" description="Ig-like" evidence="6">
    <location>
        <begin position="1078"/>
        <end position="1169"/>
    </location>
</feature>
<dbReference type="InterPro" id="IPR050958">
    <property type="entry name" value="Cell_Adh-Cytoskel_Orgn"/>
</dbReference>
<dbReference type="GO" id="GO:0005886">
    <property type="term" value="C:plasma membrane"/>
    <property type="evidence" value="ECO:0007669"/>
    <property type="project" value="TreeGrafter"/>
</dbReference>
<dbReference type="InterPro" id="IPR006626">
    <property type="entry name" value="PbH1"/>
</dbReference>
<feature type="domain" description="Ig-like" evidence="6">
    <location>
        <begin position="4463"/>
        <end position="4554"/>
    </location>
</feature>
<dbReference type="InterPro" id="IPR007110">
    <property type="entry name" value="Ig-like_dom"/>
</dbReference>
<name>A0A9W2YSZ5_BIOGL</name>
<keyword evidence="1" id="KW-0732">Signal</keyword>
<dbReference type="SMART" id="SM00710">
    <property type="entry name" value="PbH1"/>
    <property type="match status" value="16"/>
</dbReference>
<evidence type="ECO:0000313" key="8">
    <source>
        <dbReference type="RefSeq" id="XP_055865854.1"/>
    </source>
</evidence>
<feature type="domain" description="Ig-like" evidence="6">
    <location>
        <begin position="2526"/>
        <end position="2618"/>
    </location>
</feature>
<feature type="domain" description="Ig-like" evidence="6">
    <location>
        <begin position="3684"/>
        <end position="3776"/>
    </location>
</feature>
<feature type="domain" description="Ig-like" evidence="6">
    <location>
        <begin position="4658"/>
        <end position="4749"/>
    </location>
</feature>
<feature type="domain" description="Ig-like" evidence="6">
    <location>
        <begin position="1754"/>
        <end position="1846"/>
    </location>
</feature>
<dbReference type="GO" id="GO:0030424">
    <property type="term" value="C:axon"/>
    <property type="evidence" value="ECO:0007669"/>
    <property type="project" value="TreeGrafter"/>
</dbReference>
<feature type="region of interest" description="Disordered" evidence="4">
    <location>
        <begin position="5809"/>
        <end position="5866"/>
    </location>
</feature>
<feature type="domain" description="Ig-like" evidence="6">
    <location>
        <begin position="2044"/>
        <end position="2137"/>
    </location>
</feature>
<dbReference type="GO" id="GO:0050808">
    <property type="term" value="P:synapse organization"/>
    <property type="evidence" value="ECO:0007669"/>
    <property type="project" value="TreeGrafter"/>
</dbReference>
<dbReference type="Pfam" id="PF07679">
    <property type="entry name" value="I-set"/>
    <property type="match status" value="1"/>
</dbReference>
<dbReference type="PANTHER" id="PTHR45080">
    <property type="entry name" value="CONTACTIN 5"/>
    <property type="match status" value="1"/>
</dbReference>
<evidence type="ECO:0000256" key="4">
    <source>
        <dbReference type="SAM" id="MobiDB-lite"/>
    </source>
</evidence>
<feature type="domain" description="Ig-like" evidence="6">
    <location>
        <begin position="982"/>
        <end position="1071"/>
    </location>
</feature>
<accession>A0A9W2YSZ5</accession>
<feature type="domain" description="Ig-like" evidence="6">
    <location>
        <begin position="1272"/>
        <end position="1365"/>
    </location>
</feature>
<feature type="compositionally biased region" description="Basic residues" evidence="4">
    <location>
        <begin position="5817"/>
        <end position="5829"/>
    </location>
</feature>
<feature type="domain" description="Ig-like" evidence="6">
    <location>
        <begin position="2623"/>
        <end position="2716"/>
    </location>
</feature>
<evidence type="ECO:0000256" key="2">
    <source>
        <dbReference type="ARBA" id="ARBA00023157"/>
    </source>
</evidence>
<feature type="domain" description="Ig-like" evidence="6">
    <location>
        <begin position="5048"/>
        <end position="5139"/>
    </location>
</feature>
<feature type="domain" description="Ig-like" evidence="6">
    <location>
        <begin position="5342"/>
        <end position="5432"/>
    </location>
</feature>
<dbReference type="SMART" id="SM00408">
    <property type="entry name" value="IGc2"/>
    <property type="match status" value="55"/>
</dbReference>
<feature type="domain" description="Ig-like" evidence="6">
    <location>
        <begin position="2816"/>
        <end position="2909"/>
    </location>
</feature>
<dbReference type="PROSITE" id="PS50835">
    <property type="entry name" value="IG_LIKE"/>
    <property type="match status" value="57"/>
</dbReference>
<feature type="domain" description="Ig-like" evidence="6">
    <location>
        <begin position="1851"/>
        <end position="1944"/>
    </location>
</feature>
<feature type="domain" description="Ig-like" evidence="6">
    <location>
        <begin position="100"/>
        <end position="183"/>
    </location>
</feature>
<dbReference type="CDD" id="cd00096">
    <property type="entry name" value="Ig"/>
    <property type="match status" value="21"/>
</dbReference>
<feature type="domain" description="Ig-like" evidence="6">
    <location>
        <begin position="3976"/>
        <end position="4066"/>
    </location>
</feature>
<feature type="domain" description="Ig-like" evidence="6">
    <location>
        <begin position="3491"/>
        <end position="3583"/>
    </location>
</feature>
<feature type="domain" description="Ig-like" evidence="6">
    <location>
        <begin position="5437"/>
        <end position="5530"/>
    </location>
</feature>
<keyword evidence="2" id="KW-1015">Disulfide bond</keyword>
<feature type="domain" description="Ig-like" evidence="6">
    <location>
        <begin position="787"/>
        <end position="879"/>
    </location>
</feature>
<organism evidence="7 8">
    <name type="scientific">Biomphalaria glabrata</name>
    <name type="common">Bloodfluke planorb</name>
    <name type="synonym">Freshwater snail</name>
    <dbReference type="NCBI Taxonomy" id="6526"/>
    <lineage>
        <taxon>Eukaryota</taxon>
        <taxon>Metazoa</taxon>
        <taxon>Spiralia</taxon>
        <taxon>Lophotrochozoa</taxon>
        <taxon>Mollusca</taxon>
        <taxon>Gastropoda</taxon>
        <taxon>Heterobranchia</taxon>
        <taxon>Euthyneura</taxon>
        <taxon>Panpulmonata</taxon>
        <taxon>Hygrophila</taxon>
        <taxon>Lymnaeoidea</taxon>
        <taxon>Planorbidae</taxon>
        <taxon>Biomphalaria</taxon>
    </lineage>
</organism>
<proteinExistence type="predicted"/>
<feature type="domain" description="Ig-like" evidence="6">
    <location>
        <begin position="299"/>
        <end position="391"/>
    </location>
</feature>
<dbReference type="RefSeq" id="XP_055865854.1">
    <property type="nucleotide sequence ID" value="XM_056009879.1"/>
</dbReference>
<dbReference type="Pfam" id="PF13895">
    <property type="entry name" value="Ig_2"/>
    <property type="match status" value="1"/>
</dbReference>
<dbReference type="InterPro" id="IPR013098">
    <property type="entry name" value="Ig_I-set"/>
</dbReference>
<feature type="domain" description="Ig-like" evidence="6">
    <location>
        <begin position="4561"/>
        <end position="4651"/>
    </location>
</feature>
<feature type="domain" description="Ig-like" evidence="6">
    <location>
        <begin position="4366"/>
        <end position="4456"/>
    </location>
</feature>
<feature type="domain" description="Ig-like" evidence="6">
    <location>
        <begin position="1465"/>
        <end position="1558"/>
    </location>
</feature>
<feature type="domain" description="Ig-like" evidence="6">
    <location>
        <begin position="4268"/>
        <end position="4359"/>
    </location>
</feature>
<evidence type="ECO:0000256" key="1">
    <source>
        <dbReference type="ARBA" id="ARBA00022729"/>
    </source>
</evidence>
<keyword evidence="7" id="KW-1185">Reference proteome</keyword>
<dbReference type="SMART" id="SM00409">
    <property type="entry name" value="IG"/>
    <property type="match status" value="57"/>
</dbReference>
<feature type="domain" description="Ig-like" evidence="6">
    <location>
        <begin position="1947"/>
        <end position="2039"/>
    </location>
</feature>
<feature type="domain" description="Ig-like" evidence="6">
    <location>
        <begin position="2430"/>
        <end position="2523"/>
    </location>
</feature>
<evidence type="ECO:0000256" key="5">
    <source>
        <dbReference type="SAM" id="Phobius"/>
    </source>
</evidence>
<feature type="domain" description="Ig-like" evidence="6">
    <location>
        <begin position="1368"/>
        <end position="1460"/>
    </location>
</feature>
<feature type="domain" description="Ig-like" evidence="6">
    <location>
        <begin position="2140"/>
        <end position="2232"/>
    </location>
</feature>
<dbReference type="PANTHER" id="PTHR45080:SF8">
    <property type="entry name" value="IG-LIKE DOMAIN-CONTAINING PROTEIN"/>
    <property type="match status" value="1"/>
</dbReference>
<dbReference type="SMART" id="SM00406">
    <property type="entry name" value="IGv"/>
    <property type="match status" value="33"/>
</dbReference>
<dbReference type="GO" id="GO:0008046">
    <property type="term" value="F:axon guidance receptor activity"/>
    <property type="evidence" value="ECO:0007669"/>
    <property type="project" value="TreeGrafter"/>
</dbReference>
<feature type="domain" description="Ig-like" evidence="6">
    <location>
        <begin position="5244"/>
        <end position="5339"/>
    </location>
</feature>
<feature type="domain" description="Ig-like" evidence="6">
    <location>
        <begin position="3395"/>
        <end position="3488"/>
    </location>
</feature>
<evidence type="ECO:0000259" key="6">
    <source>
        <dbReference type="PROSITE" id="PS50835"/>
    </source>
</evidence>
<feature type="domain" description="Ig-like" evidence="6">
    <location>
        <begin position="5146"/>
        <end position="5239"/>
    </location>
</feature>
<gene>
    <name evidence="8" type="primary">LOC106066052</name>
</gene>
<dbReference type="InterPro" id="IPR036179">
    <property type="entry name" value="Ig-like_dom_sf"/>
</dbReference>
<feature type="domain" description="Ig-like" evidence="6">
    <location>
        <begin position="4951"/>
        <end position="5045"/>
    </location>
</feature>
<feature type="compositionally biased region" description="Polar residues" evidence="4">
    <location>
        <begin position="12"/>
        <end position="21"/>
    </location>
</feature>
<feature type="domain" description="Ig-like" evidence="6">
    <location>
        <begin position="4073"/>
        <end position="4164"/>
    </location>
</feature>
<dbReference type="FunFam" id="2.60.40.10:FF:000032">
    <property type="entry name" value="palladin isoform X1"/>
    <property type="match status" value="1"/>
</dbReference>
<dbReference type="SUPFAM" id="SSF48726">
    <property type="entry name" value="Immunoglobulin"/>
    <property type="match status" value="57"/>
</dbReference>
<dbReference type="GeneID" id="106066052"/>
<sequence>MDTGQRCKKSSTDQQQTQPYTKHYYNQSATDNLRASSISNHRCSQPINKRSSHHIFPSWRPSHRDSTCHVIHGGAGWTTTTYLVILLALVSVNTISGQSPSISSSSIYQEGTNITLNCSTQSSSDVTLNWSWSYSPTYYTIENGTFSTGVSTTSWSVLTYNATALDNLRTMTCSTPTGKADVTINVILVPNKPVITGPNSTKADESKSWSCLSDGASLIPPNVYWRSGDGETLIENVSKETSIGQKANSHFVFRIKTDITLTLPPTSPTYILECNVVHYKAPYSYETIDSKLITVLFPPQITTSTTPVANNETSDVTLQCSVMASPNATQVIWYKDGVKVDMNSTRYSGSTVAVPNLTIRNVTKSDAGNYTCTAINDQGNGSSPNTSLIINYVPDITYNVTSFIGNAGRNLTIPCPVAAVPDVSEIIWRRITSSVVEIIDTNTGGRFSGGNATTKQYDLTISPLQPDDIGIYYCTAKNIMGNVTGRNLSVAVTFPAKPNIEVPTTNVVAIENQPFTLTCNISPIDTLIDFYWTKSGSQLNTSDTLKYSGGTLGQPSLTVLSAIEADAGLYRCVASNSVGTTTSAGITVTVTGKPRVSVASSVFNITTPTAQVLLTCDVTANPALTDFYWAKDGQAINISGSSKYSGGLLNNKALVIINPTYSDTGNYTCVATNSLGTTTSSPILVLISSPPQVSVTSSSTTVVEGTSQLNLSCTVSSDPKESSVYWLKGGKPLPLPSNKYGGGNLSIPSLTIYNIDRTDEGSYVCVASNIFGSASSLIATLTVLYAPYLTVSNNTIVSSTGGTVQLNCGVDANPEITSYYWLKNVTIISSTANSSKYSGGTLGSRILTIFRSTFEDSGNYTCVAGNSVGNRTSDPVVLSVTGIPIVTISPNPANVTDGTSQFIFNCSLTANPPVSIITWIKDNQVINVTAQFSKYSGSSVESPGLVIKSIQRSDAGYYVCETRNDVGGAQSVPVLLNVQYVPVVSVTNSTVIVPVTSNFTLFCSVDANPSVSASFWTKSGLVIDSAVNNTKYIAGAAGSLSLTVLSATYTDAGEYYCNANNSIGSSSRAVTVFVSDVPIISLNQTNVTFIEATSTVNLACNVTGYPPVTLVYWEKDQQVLNTSALSTRYTGSTLASPSLTILNISRVDAGTYSCVATNSEGTRRSSPISVTVNYPPDLTVDYSDITKILGTTVTLTCVVSANPAVTYFHWLKDDILLDMSRNTKYSGGTIDNTNLTIYDLNQPDSGLYTCIALNSVNQSTSAPVKLQVTTTPIIDGNQTKVNSTENQTITLQCPAVPLDSLTDLYWTKNGIRVDIYNSSKYQGGNVMTPSLTITSLSMDDSGIYLCYATNSFGTTTGGNSSVSLQYSPKLTVYNTSITKNAGETIVLTCVVNSNPAITTFNWCKSDTAINSAANPSKYSGGTISNTNLTIFDASSSDIDNYSCYAINPLGNSRSAPVAVNVITSPVIPVPNPNVTAVGNTTVTLECPVTPLNSLTDLYWTKDGQRVSNTNTVKYSGGNTTVPNLTIYSSSASDSGSYVCVATNQYGTSTGGNTTLNVTYLPQLTVSNTSITKNAGETIVLTCIVNSNPAITTFNWFKSDTAINSAANPNKYSGGTISNSNLTIFDASSSDIDIYSCYAINPLGNSRSTPVAVNVITSPVIPVPNPNVTAVGNTTVTLECPVTPLNSLTDLYWTKDGQRVSNTNTVKYSGGNTTVPNLTIYSSSASDSGSYVCVATNQYGTSTGGNTTLNVTYRPQLTVSNTSITKNAGETIILTCIVNSNPAITTFNWFKSDTAINSAANPSKYSGGTISNSNLTIFDASSSDIDNYSCSANNPLGDSRSTPVAVNVITSPVIPVPNPNVTAVGNTTVTLECPVTPLNSLTDLYWTKDGQRVSNTNTVKYSGGNTTVPNLTIYSSSASDSGSYVCVATNQYGTSTGGNTTLNVTYRPQLTVSNTSITKNAGETIVLTCIVSSNPAITTFNWLKSGTAINSAANQNKYSGGTISNTNLTIFNASSSDIDNYSCYAINPLGNSRSTPVAVNVITSPVIPVPNPNVTAVGNTTVTLECPVTPLNSLTDLYWTKDGQRVSNTNTVKYSGGNTTVPNLTIYSSSASDSGSYVCVATNQYGTSTGGNTTLNVTYLPQLTVSNTSITKNAGETIVLTCIVNSNPAITTFNWFKSDTAINSAANPNKYSGGTISNSNLTIFDASSSDIDIYSCYAINPLGNSRSTPVAVNVITSPVIPVPNPNVTAVGNTTVTLECPVTPLNSLTDLYWTKDGQRVSNTNTVKYSGGNTTVPNLTIYSSSASDSGSYVCVATNQYGTSTGGNTTLNVTYLPQLTVSNTSITKNAGETIVLTCIVNSNPAITTFNWFKSDTAINSAANPNKYSGGTISNSNLTIFDASSSDIDNYSCYAINPLGNSRSTPVAVNVITSPVIPVPNPNVTAVGNTTVTLECPVTPLNSLTDLYWTKDGQRVSNTNTVKYSGGNTTVPNLTIYSSSASDSGSYVCVATNQYGTSTGGNTTLNVTYRPQLTVSNTSITKNAGETIILTCIVNSNPAITTFNWFKSDTAINSAANPSKYSGGTISNSNLTIFDASSSDIDNYSCYAINPLGNSRSTPVAVNVITSPVIPVPNPNVTAVGNTTVTLECPVTPLNSLTDLYWTKDGQRVSNTNTVKYSGGNTTVPNLTIYSSSASDSGSYVCVATNQYGTSTGGNTTLNVTYLPQLTVSNTSITKNASETIVLTCIVNSNPAITTFNWFKSDTAINSAANPNKYSGGTISNSNLTIFDASSSDIDIYSCYAINPLGNSRSTPVAVNVITSPVIPVPNPNVTAVGNTTVTLECPVTPLNSLTDLYWTKDGQRVSNTNTVKYSGGNTTVPNLTIYSSSASDSGSYVCVATNQYGTSTGGNTTLNVTYRPQLTVSNTSITKNAGETIVLTCIVSSNPAITTFNWLKSGTAINSAANQNKYSGGTISNTNLTIFNASSSDIDNYSCYAINPLGNSRSTPVAVNVITSPVIPVPNPNVTAVGNTTVTLECPVTPLNSLTDLYWTKDGQRVSNTNTVKYSGGNTTVPNLTIYSSSASDSGSYVCVATNQYGTSTGGNTTLNVTYLPQLTVSNTSITKNASETIVLTCIVNSNPAITTFNWFKSDTAINSAANPNKYSGGTISNSNLTIFDASSSDIDIYSCYAINPLGNSRSTPVAVNVITSPVIPVPNPNVTAVGNTTVTLECPVTPLNSLTDLYWTKDGQRVSNTNTVKYSGGNTTVPNLTVYSSSASDSGSYVCVATNQYGTSTGGNTTLNVTYRPQLTVSNTSITKNAGETIVLTCIVSSNPAITTFNWLKSDTAINSAANQNKYSGGTISNTNLTIFNASSSDIDNYSCYAINPLGNSRSTPVAVNVITSPVIPVPNPNVTAVGNTTVILECPVTPLNSLTDLYWTKDGQRVSNTNTVKYSGGNTTVPNLTIYSSSASDSGSYVCVATNQYGTSTGGNTTLNVTYLPQLTVSNTSITKNAGETIVLTCIVNSNPAITTFNWFKSDTAINSAAIPNKYSGGTISNSNLTIFDASSSDIDNYSCYAINPVGSSRSTPVAVNVITSPVITVPYPNVTAVGNTTVILECPVTPLNSLTDLYWTKDGQRVSNTNTVKYSGGNTTVPNLTIYSSSASDSGSYVCVATNQYGTSTGGNTTLNVTYRPQLTVSSTSITKNAGETIVLTCIVNSNPAITTFNWFKSDTAINSAANQNKYSGGTISNTNLTIFNASSSDIDNYSCSAINPLGTSRSTSVAVNVIMVPVITPPNSTNVPGQENTTVTLDCQVAPLDSLSDLYWTKNGVQLNTTGSSKYSGGTKSIPNLTINSMTDLDVGRYECVATNNFGTTEGPNITVNLEYKPRLNVSSGSIVTTPGNTISLTCTVSANPNISSFYWSKVGSGLIDPSSNSNKYSGGTVANSTLTINGTQTQDSGNYTCTAGNTIGNTTSSFVSLLVTLVPVITPPNSTNVPGQENTTVTLDCQVAPLDSLSDLYWTKNGVRLNTTGSSKYSGGTKSIPNLTINSVTDSDVGRYECVAVNNFGTTEGPNITVNLEYKPRLNVGSGSIVTSPGSTISLTCTVSANPNISSLYWSKVGTGLIDPSSNTIKYGGGTVANSTLTITWTQTQDSGNYTCTAGNTIGNTTSSFVSLLVTLVPVITPPNSTNVPGQENTTVTLDCQVAPLDSLSDLYWTKNGVKLNTTGSSKYSGGTKSNPNLTINSMTDADVGRYECVAVNNFGTTEGPNITVNLQYKPRLNVSSGSIVTTPGNTISLTCTVSANPNISSFYWSKVGSGLIDPSSNTNKYIGGTVANSTLTITGTQTQDSGNYTCTAGNTIGNTTSSFVSLLVTLLPVISPPNNTNVPSQENTTVMLDCQVAPLDSLSDLYWTKNGVKLNTTGSSKYSGGTKSNPNLTINSMTDADVGRYECVATNNFGTTEGPNITVNLEYKPRLNVGSGSIVTSPGNTISLTCTVFANPNISSFYWSKVGSGLIDPSSNTNKYIGGTVANSTLTITGTQTQDSGNYTCTAGNTIGNTTSSFVSLLVTLVPVITPPNSTNVPGQENMTVTLDCQVAPLDSLSDLYWTKNGVKLNTTGSSKYSGGTKSIPNLTINSMTDSDVGRYECVAVNNFGTTEGPNITVNLEYKPRLNVSSGSIVTSPGSTISLTCTVSANPNISSFYWSKVGSGLIDPSSNTNKYIGGTVANSTLTITGTQTQDSGNYTCTAGNTIGNTTSSFVSLLVTLVPVISPPNSTNVPSQENTTVTLECQVAPLDSLSDLYWTKNGVKLNTTGSSKYSGGTKSIPNLTINSMTDSDVGRYECVAINNFGTTEGPNITVNLEYKPRLNVSSGSIVTTPGNIISLTCSVSANPNISSFYWSKVGSGLIDPSSNTNKYIGGTVANPTLTITGTQTQDSGNYTCTAGNTIGNTTSSFVSLLVTLLPVITPPNSTNVPGQENTTVTLDCQVAPLDSLSDLYWTKNGVKLNTTGSSKYSGGTKSIPNLTINSMTDTDVGRYECVATNNFGTTEGPNITVSLQYKPRLNVSTGSITSAVGSTVSLTCTVSSNPSLSSFYWTKIGSGLLDPSSNTSKYSGGTISNTTLTISGIQVQDSGNYTCSAGNTIGNTTSSFVSLLIFSLPVVTVSPTNLTVPEGQSEVRFNCSIVAVPAAQSVNWFKDRKSLNVASNPAHYTGGTVSRPDLSVLNVTRTDAGLYYCNATNAAGAGISANIRLDVTYSPSINTSSETPKGSVGQNITLTCNAAAFPPVTELYWLKDGNRINSTLNPSKYLGGTLALPDLTIINLNITTDSGTYRCVANNSIGSSQGPLVNVTVVFDPYITVVNKSLTVEEGKNVTMDVSVHMYPAFFSITWYKDNSPVNVANQTKYQNGNVSTPPLTVLFAAPQDSGSYTIRAVNSNSTVSETISLNVIYVPKVTTPQQNVNASESSSQTIPCEVQSNPALNFVLWEKVNLTTGQKSTVSIGGRFSGGNTTFPGLIISNIQPNDAATYRCTVANNLGNATGPNITLQVLYAPLVTVSVNPSELSLNEKFVLTCSAQSYPDVTNLIWYNGSLVVSLNNTFTHLSSTVYDFTPFRCSARNSVGTKSASITPNITFAPVQVDKGQETIITASPSSVVLECKVLANPAPTSYRWFNGTNEIVGATTYNVTLMLDSDGDFTQYSCAATNSKGELNPARTFNIQQDFPKTGSSTDSSGLSTPVIILIVIIVIILLVILILLLIFCCLQGACQKCAKSKKVEPTPLENPLSEPASKPVDPLAAGSWIISVPERTGARPHYLPPIDPAAEAATAKFYGERKRRSRRKRKPKSKKEDEKILTENGSDEGKVSPPPTTAHLDGATTNTSAA</sequence>